<dbReference type="AlphaFoldDB" id="A0A133UGL6"/>
<protein>
    <submittedName>
        <fullName evidence="1">Uncharacterized protein</fullName>
    </submittedName>
</protein>
<reference evidence="1 2" key="1">
    <citation type="journal article" date="2016" name="Sci. Rep.">
        <title>Metabolic traits of an uncultured archaeal lineage -MSBL1- from brine pools of the Red Sea.</title>
        <authorList>
            <person name="Mwirichia R."/>
            <person name="Alam I."/>
            <person name="Rashid M."/>
            <person name="Vinu M."/>
            <person name="Ba-Alawi W."/>
            <person name="Anthony Kamau A."/>
            <person name="Kamanda Ngugi D."/>
            <person name="Goker M."/>
            <person name="Klenk H.P."/>
            <person name="Bajic V."/>
            <person name="Stingl U."/>
        </authorList>
    </citation>
    <scope>NUCLEOTIDE SEQUENCE [LARGE SCALE GENOMIC DNA]</scope>
    <source>
        <strain evidence="1">SCGC-AAA259E22</strain>
    </source>
</reference>
<accession>A0A133UGL6</accession>
<organism evidence="1 2">
    <name type="scientific">candidate division MSBL1 archaeon SCGC-AAA259E22</name>
    <dbReference type="NCBI Taxonomy" id="1698265"/>
    <lineage>
        <taxon>Archaea</taxon>
        <taxon>Methanobacteriati</taxon>
        <taxon>Methanobacteriota</taxon>
        <taxon>candidate division MSBL1</taxon>
    </lineage>
</organism>
<dbReference type="Proteomes" id="UP000070657">
    <property type="component" value="Unassembled WGS sequence"/>
</dbReference>
<evidence type="ECO:0000313" key="2">
    <source>
        <dbReference type="Proteomes" id="UP000070657"/>
    </source>
</evidence>
<comment type="caution">
    <text evidence="1">The sequence shown here is derived from an EMBL/GenBank/DDBJ whole genome shotgun (WGS) entry which is preliminary data.</text>
</comment>
<keyword evidence="2" id="KW-1185">Reference proteome</keyword>
<dbReference type="EMBL" id="LHXP01000021">
    <property type="protein sequence ID" value="KXA93339.1"/>
    <property type="molecule type" value="Genomic_DNA"/>
</dbReference>
<gene>
    <name evidence="1" type="ORF">AKJ66_02225</name>
</gene>
<evidence type="ECO:0000313" key="1">
    <source>
        <dbReference type="EMBL" id="KXA93339.1"/>
    </source>
</evidence>
<proteinExistence type="predicted"/>
<sequence length="115" mass="13348">MVRTLCWTSPGWKLFNSLRGIISENGGVVLNWSKSDVDSIKVELSVERHDSVERLSNRLGVDEASVRDKIEEIKLREKIRMLAKGTKKRLKKHRGRRFRKYGAKIKRTVRSKVAE</sequence>
<name>A0A133UGL6_9EURY</name>